<dbReference type="EMBL" id="MFHQ01000021">
    <property type="protein sequence ID" value="OGF74426.1"/>
    <property type="molecule type" value="Genomic_DNA"/>
</dbReference>
<keyword evidence="3 8" id="KW-0812">Transmembrane</keyword>
<feature type="transmembrane region" description="Helical" evidence="8">
    <location>
        <begin position="505"/>
        <end position="527"/>
    </location>
</feature>
<evidence type="ECO:0000313" key="9">
    <source>
        <dbReference type="EMBL" id="OGF74426.1"/>
    </source>
</evidence>
<dbReference type="AlphaFoldDB" id="A0A1F5WFM3"/>
<dbReference type="Proteomes" id="UP000178406">
    <property type="component" value="Unassembled WGS sequence"/>
</dbReference>
<keyword evidence="5" id="KW-0573">Peptidoglycan synthesis</keyword>
<dbReference type="GO" id="GO:0015648">
    <property type="term" value="F:lipid-linked peptidoglycan transporter activity"/>
    <property type="evidence" value="ECO:0007669"/>
    <property type="project" value="TreeGrafter"/>
</dbReference>
<gene>
    <name evidence="9" type="ORF">A3J56_00485</name>
</gene>
<accession>A0A1F5WFM3</accession>
<evidence type="ECO:0000313" key="10">
    <source>
        <dbReference type="Proteomes" id="UP000178406"/>
    </source>
</evidence>
<keyword evidence="7 8" id="KW-0472">Membrane</keyword>
<comment type="caution">
    <text evidence="9">The sequence shown here is derived from an EMBL/GenBank/DDBJ whole genome shotgun (WGS) entry which is preliminary data.</text>
</comment>
<proteinExistence type="predicted"/>
<evidence type="ECO:0000256" key="6">
    <source>
        <dbReference type="ARBA" id="ARBA00022989"/>
    </source>
</evidence>
<evidence type="ECO:0000256" key="7">
    <source>
        <dbReference type="ARBA" id="ARBA00023136"/>
    </source>
</evidence>
<dbReference type="GO" id="GO:0008360">
    <property type="term" value="P:regulation of cell shape"/>
    <property type="evidence" value="ECO:0007669"/>
    <property type="project" value="UniProtKB-KW"/>
</dbReference>
<evidence type="ECO:0000256" key="1">
    <source>
        <dbReference type="ARBA" id="ARBA00004651"/>
    </source>
</evidence>
<dbReference type="GO" id="GO:0034204">
    <property type="term" value="P:lipid translocation"/>
    <property type="evidence" value="ECO:0007669"/>
    <property type="project" value="TreeGrafter"/>
</dbReference>
<dbReference type="GO" id="GO:0009252">
    <property type="term" value="P:peptidoglycan biosynthetic process"/>
    <property type="evidence" value="ECO:0007669"/>
    <property type="project" value="UniProtKB-KW"/>
</dbReference>
<sequence>MNFPRIFHANLTNVHHAAFWLASFNVLSAFLGLFRDRLLASTFGASRELDLYYAAFRVPDMLYTLMLFFAASTAIIPIFLDAWAKDSRRAEELFGALISLFCAALVILSAIAFFAMPSLVRVLLPGFTGDEHNMVVRMGRIMLFSPFFLGLSNIFSSITQAFRRFFVYALSPVLYNFGIIIGILFFLPSWGLAGLAWGVVVGALLHGAIQIPSLYHVSVFPRFSFSRLDDIVRVIASSVPRTLGLMATQFVMVVFAGVASTLAAGSLAVFTFASNLEYIPVTLVGLSYSVAVFPNLAELAIKKSRVEFQRYFALAFRHILFWSLPFAVLLLVLRAQIVRVVLGSGAFSWTDTRLTAATLFLLSIAVIFQGLLLLLVRALYAGGQTMRPVLVNVISAFLSVGAAFWFLRVLMPGGAGVLVLQTALKLRDIPDIRALALPLGVLAGSTVNFIFLFFVFRAVFGWFPTKGIEWAVFKIGLGSAVGGLVAYGGLAVFSHVFDLHTFVGIFLQGLSAGVLGIGAVILVLWALRSEELSEVYRGMRGMLWKDHVPSPEPEKLP</sequence>
<feature type="transmembrane region" description="Helical" evidence="8">
    <location>
        <begin position="388"/>
        <end position="407"/>
    </location>
</feature>
<dbReference type="STRING" id="1798338.A3J56_00485"/>
<feature type="transmembrane region" description="Helical" evidence="8">
    <location>
        <begin position="61"/>
        <end position="80"/>
    </location>
</feature>
<dbReference type="InterPro" id="IPR004268">
    <property type="entry name" value="MurJ"/>
</dbReference>
<feature type="transmembrane region" description="Helical" evidence="8">
    <location>
        <begin position="167"/>
        <end position="188"/>
    </location>
</feature>
<evidence type="ECO:0000256" key="5">
    <source>
        <dbReference type="ARBA" id="ARBA00022984"/>
    </source>
</evidence>
<dbReference type="Pfam" id="PF03023">
    <property type="entry name" value="MurJ"/>
    <property type="match status" value="1"/>
</dbReference>
<dbReference type="GO" id="GO:0005886">
    <property type="term" value="C:plasma membrane"/>
    <property type="evidence" value="ECO:0007669"/>
    <property type="project" value="UniProtKB-SubCell"/>
</dbReference>
<feature type="transmembrane region" description="Helical" evidence="8">
    <location>
        <begin position="319"/>
        <end position="342"/>
    </location>
</feature>
<keyword evidence="4" id="KW-0133">Cell shape</keyword>
<organism evidence="9 10">
    <name type="scientific">Candidatus Giovannonibacteria bacterium RIFCSPHIGHO2_02_FULL_46_20</name>
    <dbReference type="NCBI Taxonomy" id="1798338"/>
    <lineage>
        <taxon>Bacteria</taxon>
        <taxon>Candidatus Giovannoniibacteriota</taxon>
    </lineage>
</organism>
<name>A0A1F5WFM3_9BACT</name>
<feature type="transmembrane region" description="Helical" evidence="8">
    <location>
        <begin position="92"/>
        <end position="115"/>
    </location>
</feature>
<dbReference type="PRINTS" id="PR01806">
    <property type="entry name" value="VIRFACTRMVIN"/>
</dbReference>
<feature type="transmembrane region" description="Helical" evidence="8">
    <location>
        <begin position="354"/>
        <end position="376"/>
    </location>
</feature>
<evidence type="ECO:0000256" key="3">
    <source>
        <dbReference type="ARBA" id="ARBA00022692"/>
    </source>
</evidence>
<feature type="transmembrane region" description="Helical" evidence="8">
    <location>
        <begin position="250"/>
        <end position="272"/>
    </location>
</feature>
<dbReference type="PANTHER" id="PTHR47019">
    <property type="entry name" value="LIPID II FLIPPASE MURJ"/>
    <property type="match status" value="1"/>
</dbReference>
<keyword evidence="6 8" id="KW-1133">Transmembrane helix</keyword>
<feature type="transmembrane region" description="Helical" evidence="8">
    <location>
        <begin position="435"/>
        <end position="460"/>
    </location>
</feature>
<evidence type="ECO:0000256" key="4">
    <source>
        <dbReference type="ARBA" id="ARBA00022960"/>
    </source>
</evidence>
<feature type="transmembrane region" description="Helical" evidence="8">
    <location>
        <begin position="278"/>
        <end position="298"/>
    </location>
</feature>
<keyword evidence="2" id="KW-1003">Cell membrane</keyword>
<dbReference type="InterPro" id="IPR051050">
    <property type="entry name" value="Lipid_II_flippase_MurJ/MviN"/>
</dbReference>
<feature type="transmembrane region" description="Helical" evidence="8">
    <location>
        <begin position="135"/>
        <end position="155"/>
    </location>
</feature>
<evidence type="ECO:0008006" key="11">
    <source>
        <dbReference type="Google" id="ProtNLM"/>
    </source>
</evidence>
<reference evidence="9 10" key="1">
    <citation type="journal article" date="2016" name="Nat. Commun.">
        <title>Thousands of microbial genomes shed light on interconnected biogeochemical processes in an aquifer system.</title>
        <authorList>
            <person name="Anantharaman K."/>
            <person name="Brown C.T."/>
            <person name="Hug L.A."/>
            <person name="Sharon I."/>
            <person name="Castelle C.J."/>
            <person name="Probst A.J."/>
            <person name="Thomas B.C."/>
            <person name="Singh A."/>
            <person name="Wilkins M.J."/>
            <person name="Karaoz U."/>
            <person name="Brodie E.L."/>
            <person name="Williams K.H."/>
            <person name="Hubbard S.S."/>
            <person name="Banfield J.F."/>
        </authorList>
    </citation>
    <scope>NUCLEOTIDE SEQUENCE [LARGE SCALE GENOMIC DNA]</scope>
</reference>
<evidence type="ECO:0000256" key="8">
    <source>
        <dbReference type="SAM" id="Phobius"/>
    </source>
</evidence>
<feature type="transmembrane region" description="Helical" evidence="8">
    <location>
        <begin position="472"/>
        <end position="493"/>
    </location>
</feature>
<feature type="transmembrane region" description="Helical" evidence="8">
    <location>
        <begin position="12"/>
        <end position="34"/>
    </location>
</feature>
<protein>
    <recommendedName>
        <fullName evidence="11">Lipid II flippase MurJ</fullName>
    </recommendedName>
</protein>
<feature type="transmembrane region" description="Helical" evidence="8">
    <location>
        <begin position="194"/>
        <end position="217"/>
    </location>
</feature>
<comment type="subcellular location">
    <subcellularLocation>
        <location evidence="1">Cell membrane</location>
        <topology evidence="1">Multi-pass membrane protein</topology>
    </subcellularLocation>
</comment>
<evidence type="ECO:0000256" key="2">
    <source>
        <dbReference type="ARBA" id="ARBA00022475"/>
    </source>
</evidence>
<dbReference type="PANTHER" id="PTHR47019:SF1">
    <property type="entry name" value="LIPID II FLIPPASE MURJ"/>
    <property type="match status" value="1"/>
</dbReference>